<dbReference type="Gene3D" id="1.10.1740.10">
    <property type="match status" value="1"/>
</dbReference>
<dbReference type="GO" id="GO:0016987">
    <property type="term" value="F:sigma factor activity"/>
    <property type="evidence" value="ECO:0007669"/>
    <property type="project" value="UniProtKB-KW"/>
</dbReference>
<evidence type="ECO:0000256" key="3">
    <source>
        <dbReference type="ARBA" id="ARBA00023082"/>
    </source>
</evidence>
<evidence type="ECO:0000259" key="6">
    <source>
        <dbReference type="Pfam" id="PF04542"/>
    </source>
</evidence>
<organism evidence="8 9">
    <name type="scientific">Clostridium luticellarii</name>
    <dbReference type="NCBI Taxonomy" id="1691940"/>
    <lineage>
        <taxon>Bacteria</taxon>
        <taxon>Bacillati</taxon>
        <taxon>Bacillota</taxon>
        <taxon>Clostridia</taxon>
        <taxon>Eubacteriales</taxon>
        <taxon>Clostridiaceae</taxon>
        <taxon>Clostridium</taxon>
    </lineage>
</organism>
<dbReference type="NCBIfam" id="TIGR02937">
    <property type="entry name" value="sigma70-ECF"/>
    <property type="match status" value="1"/>
</dbReference>
<accession>A0A2T0BHW5</accession>
<dbReference type="InterPro" id="IPR013324">
    <property type="entry name" value="RNA_pol_sigma_r3/r4-like"/>
</dbReference>
<name>A0A2T0BHW5_9CLOT</name>
<dbReference type="SUPFAM" id="SSF88946">
    <property type="entry name" value="Sigma2 domain of RNA polymerase sigma factors"/>
    <property type="match status" value="1"/>
</dbReference>
<dbReference type="RefSeq" id="WP_106010213.1">
    <property type="nucleotide sequence ID" value="NZ_JALCPJ010000038.1"/>
</dbReference>
<keyword evidence="3" id="KW-0731">Sigma factor</keyword>
<keyword evidence="2" id="KW-0805">Transcription regulation</keyword>
<dbReference type="PANTHER" id="PTHR43133">
    <property type="entry name" value="RNA POLYMERASE ECF-TYPE SIGMA FACTO"/>
    <property type="match status" value="1"/>
</dbReference>
<dbReference type="Gene3D" id="1.10.10.10">
    <property type="entry name" value="Winged helix-like DNA-binding domain superfamily/Winged helix DNA-binding domain"/>
    <property type="match status" value="1"/>
</dbReference>
<evidence type="ECO:0000256" key="4">
    <source>
        <dbReference type="ARBA" id="ARBA00023125"/>
    </source>
</evidence>
<feature type="domain" description="RNA polymerase sigma-70 region 2" evidence="6">
    <location>
        <begin position="8"/>
        <end position="60"/>
    </location>
</feature>
<keyword evidence="9" id="KW-1185">Reference proteome</keyword>
<keyword evidence="5" id="KW-0804">Transcription</keyword>
<dbReference type="InterPro" id="IPR013325">
    <property type="entry name" value="RNA_pol_sigma_r2"/>
</dbReference>
<dbReference type="OrthoDB" id="9795666at2"/>
<keyword evidence="4" id="KW-0238">DNA-binding</keyword>
<feature type="domain" description="RNA polymerase sigma factor 70 region 4 type 2" evidence="7">
    <location>
        <begin position="117"/>
        <end position="164"/>
    </location>
</feature>
<dbReference type="InterPro" id="IPR013249">
    <property type="entry name" value="RNA_pol_sigma70_r4_t2"/>
</dbReference>
<comment type="caution">
    <text evidence="8">The sequence shown here is derived from an EMBL/GenBank/DDBJ whole genome shotgun (WGS) entry which is preliminary data.</text>
</comment>
<dbReference type="GO" id="GO:0003677">
    <property type="term" value="F:DNA binding"/>
    <property type="evidence" value="ECO:0007669"/>
    <property type="project" value="UniProtKB-KW"/>
</dbReference>
<dbReference type="InterPro" id="IPR039425">
    <property type="entry name" value="RNA_pol_sigma-70-like"/>
</dbReference>
<dbReference type="GO" id="GO:0006352">
    <property type="term" value="P:DNA-templated transcription initiation"/>
    <property type="evidence" value="ECO:0007669"/>
    <property type="project" value="InterPro"/>
</dbReference>
<evidence type="ECO:0000256" key="1">
    <source>
        <dbReference type="ARBA" id="ARBA00010641"/>
    </source>
</evidence>
<comment type="similarity">
    <text evidence="1">Belongs to the sigma-70 factor family. ECF subfamily.</text>
</comment>
<sequence>MNVEELIYTYGKYIYNYALRLSCHPSTAEDLCQETFTKAWQKIDTLKNPNAIKAWLRKICFNNFLVNERKKGNSVQRPFGDEIQELEKEGEFYINSYPRPEDQVIVRESVSEIQNGCFLAMVRYLTLNKRITFSFIDMFGLSLQEVSQILNISKGAVKGLLYRAHMNLDSFFQDHCSILDVENPCRCEAWIEFYSRRQTLQDKVQIVKTLNYKKSGYVFNKYTFNKIKYLYKNMPEKRPSDDWYQKIVDSLKN</sequence>
<dbReference type="SUPFAM" id="SSF88659">
    <property type="entry name" value="Sigma3 and sigma4 domains of RNA polymerase sigma factors"/>
    <property type="match status" value="1"/>
</dbReference>
<gene>
    <name evidence="8" type="primary">sigR</name>
    <name evidence="8" type="ORF">CLLU_26160</name>
</gene>
<evidence type="ECO:0000256" key="2">
    <source>
        <dbReference type="ARBA" id="ARBA00023015"/>
    </source>
</evidence>
<evidence type="ECO:0000313" key="9">
    <source>
        <dbReference type="Proteomes" id="UP000237798"/>
    </source>
</evidence>
<reference evidence="8 9" key="1">
    <citation type="submission" date="2018-03" db="EMBL/GenBank/DDBJ databases">
        <title>Genome sequence of Clostridium luticellarii DSM 29923.</title>
        <authorList>
            <person name="Poehlein A."/>
            <person name="Daniel R."/>
        </authorList>
    </citation>
    <scope>NUCLEOTIDE SEQUENCE [LARGE SCALE GENOMIC DNA]</scope>
    <source>
        <strain evidence="8 9">DSM 29923</strain>
    </source>
</reference>
<dbReference type="Pfam" id="PF08281">
    <property type="entry name" value="Sigma70_r4_2"/>
    <property type="match status" value="1"/>
</dbReference>
<evidence type="ECO:0000256" key="5">
    <source>
        <dbReference type="ARBA" id="ARBA00023163"/>
    </source>
</evidence>
<evidence type="ECO:0000313" key="8">
    <source>
        <dbReference type="EMBL" id="PRR83485.1"/>
    </source>
</evidence>
<dbReference type="InterPro" id="IPR014284">
    <property type="entry name" value="RNA_pol_sigma-70_dom"/>
</dbReference>
<proteinExistence type="inferred from homology"/>
<protein>
    <submittedName>
        <fullName evidence="8">ECF RNA polymerase sigma factor SigR</fullName>
    </submittedName>
</protein>
<dbReference type="PANTHER" id="PTHR43133:SF8">
    <property type="entry name" value="RNA POLYMERASE SIGMA FACTOR HI_1459-RELATED"/>
    <property type="match status" value="1"/>
</dbReference>
<dbReference type="Proteomes" id="UP000237798">
    <property type="component" value="Unassembled WGS sequence"/>
</dbReference>
<dbReference type="InterPro" id="IPR036388">
    <property type="entry name" value="WH-like_DNA-bd_sf"/>
</dbReference>
<dbReference type="AlphaFoldDB" id="A0A2T0BHW5"/>
<dbReference type="EMBL" id="PVXP01000045">
    <property type="protein sequence ID" value="PRR83485.1"/>
    <property type="molecule type" value="Genomic_DNA"/>
</dbReference>
<dbReference type="InterPro" id="IPR007627">
    <property type="entry name" value="RNA_pol_sigma70_r2"/>
</dbReference>
<dbReference type="Pfam" id="PF04542">
    <property type="entry name" value="Sigma70_r2"/>
    <property type="match status" value="1"/>
</dbReference>
<evidence type="ECO:0000259" key="7">
    <source>
        <dbReference type="Pfam" id="PF08281"/>
    </source>
</evidence>